<dbReference type="EMBL" id="UOEB01000118">
    <property type="protein sequence ID" value="VAV83951.1"/>
    <property type="molecule type" value="Genomic_DNA"/>
</dbReference>
<dbReference type="PROSITE" id="PS51257">
    <property type="entry name" value="PROKAR_LIPOPROTEIN"/>
    <property type="match status" value="1"/>
</dbReference>
<gene>
    <name evidence="1" type="ORF">MNBD_BACTEROID02-1755</name>
</gene>
<reference evidence="1" key="1">
    <citation type="submission" date="2018-06" db="EMBL/GenBank/DDBJ databases">
        <authorList>
            <person name="Zhirakovskaya E."/>
        </authorList>
    </citation>
    <scope>NUCLEOTIDE SEQUENCE</scope>
</reference>
<evidence type="ECO:0000313" key="1">
    <source>
        <dbReference type="EMBL" id="VAV83951.1"/>
    </source>
</evidence>
<sequence length="53" mass="5892">MKKVIYIISLLLVFACNSEDANDCFQTSGSIIQQEVTVGAFTKILVNRDIELV</sequence>
<accession>A0A3B0QUG2</accession>
<feature type="non-terminal residue" evidence="1">
    <location>
        <position position="53"/>
    </location>
</feature>
<protein>
    <submittedName>
        <fullName evidence="1">Uncharacterized protein</fullName>
    </submittedName>
</protein>
<dbReference type="AlphaFoldDB" id="A0A3B0QUG2"/>
<name>A0A3B0QUG2_9ZZZZ</name>
<organism evidence="1">
    <name type="scientific">hydrothermal vent metagenome</name>
    <dbReference type="NCBI Taxonomy" id="652676"/>
    <lineage>
        <taxon>unclassified sequences</taxon>
        <taxon>metagenomes</taxon>
        <taxon>ecological metagenomes</taxon>
    </lineage>
</organism>
<proteinExistence type="predicted"/>